<gene>
    <name evidence="9" type="ORF">Rain11_0417</name>
</gene>
<dbReference type="Proteomes" id="UP000233387">
    <property type="component" value="Unassembled WGS sequence"/>
</dbReference>
<name>A0A2N3IJK6_9BACT</name>
<keyword evidence="5 8" id="KW-0732">Signal</keyword>
<comment type="caution">
    <text evidence="9">The sequence shown here is derived from an EMBL/GenBank/DDBJ whole genome shotgun (WGS) entry which is preliminary data.</text>
</comment>
<dbReference type="RefSeq" id="WP_101357683.1">
    <property type="nucleotide sequence ID" value="NZ_NKXO01000005.1"/>
</dbReference>
<dbReference type="PANTHER" id="PTHR35093:SF8">
    <property type="entry name" value="OUTER MEMBRANE PROTEIN NMB0088-RELATED"/>
    <property type="match status" value="1"/>
</dbReference>
<dbReference type="OrthoDB" id="9765571at2"/>
<protein>
    <submittedName>
        <fullName evidence="9">Outer membrane protein transport protein (OMPP1/FadL/TodX)</fullName>
    </submittedName>
</protein>
<dbReference type="EMBL" id="NKXO01000005">
    <property type="protein sequence ID" value="PKQ70497.1"/>
    <property type="molecule type" value="Genomic_DNA"/>
</dbReference>
<keyword evidence="4" id="KW-0812">Transmembrane</keyword>
<evidence type="ECO:0000256" key="8">
    <source>
        <dbReference type="SAM" id="SignalP"/>
    </source>
</evidence>
<dbReference type="PANTHER" id="PTHR35093">
    <property type="entry name" value="OUTER MEMBRANE PROTEIN NMB0088-RELATED"/>
    <property type="match status" value="1"/>
</dbReference>
<dbReference type="GO" id="GO:0009279">
    <property type="term" value="C:cell outer membrane"/>
    <property type="evidence" value="ECO:0007669"/>
    <property type="project" value="UniProtKB-SubCell"/>
</dbReference>
<keyword evidence="3" id="KW-1134">Transmembrane beta strand</keyword>
<dbReference type="InterPro" id="IPR005017">
    <property type="entry name" value="OMPP1/FadL/TodX"/>
</dbReference>
<organism evidence="9 10">
    <name type="scientific">Raineya orbicola</name>
    <dbReference type="NCBI Taxonomy" id="2016530"/>
    <lineage>
        <taxon>Bacteria</taxon>
        <taxon>Pseudomonadati</taxon>
        <taxon>Bacteroidota</taxon>
        <taxon>Cytophagia</taxon>
        <taxon>Cytophagales</taxon>
        <taxon>Raineyaceae</taxon>
        <taxon>Raineya</taxon>
    </lineage>
</organism>
<evidence type="ECO:0000313" key="10">
    <source>
        <dbReference type="Proteomes" id="UP000233387"/>
    </source>
</evidence>
<reference evidence="9 10" key="1">
    <citation type="submission" date="2017-06" db="EMBL/GenBank/DDBJ databases">
        <title>Raineya orbicola gen. nov., sp. nov. a slightly thermophilic bacterium of the phylum Bacteroidetes and the description of Raineyaceae fam. nov.</title>
        <authorList>
            <person name="Albuquerque L."/>
            <person name="Polonia A.R.M."/>
            <person name="Barroso C."/>
            <person name="Froufe H.J.C."/>
            <person name="Lage O."/>
            <person name="Lobo-Da-Cunha A."/>
            <person name="Egas C."/>
            <person name="Da Costa M.S."/>
        </authorList>
    </citation>
    <scope>NUCLEOTIDE SEQUENCE [LARGE SCALE GENOMIC DNA]</scope>
    <source>
        <strain evidence="9 10">SPSPC-11</strain>
    </source>
</reference>
<feature type="chain" id="PRO_5014606532" evidence="8">
    <location>
        <begin position="20"/>
        <end position="514"/>
    </location>
</feature>
<evidence type="ECO:0000256" key="1">
    <source>
        <dbReference type="ARBA" id="ARBA00004571"/>
    </source>
</evidence>
<keyword evidence="7" id="KW-0998">Cell outer membrane</keyword>
<accession>A0A2N3IJK6</accession>
<evidence type="ECO:0000256" key="4">
    <source>
        <dbReference type="ARBA" id="ARBA00022692"/>
    </source>
</evidence>
<feature type="signal peptide" evidence="8">
    <location>
        <begin position="1"/>
        <end position="19"/>
    </location>
</feature>
<evidence type="ECO:0000256" key="6">
    <source>
        <dbReference type="ARBA" id="ARBA00023136"/>
    </source>
</evidence>
<proteinExistence type="inferred from homology"/>
<comment type="subcellular location">
    <subcellularLocation>
        <location evidence="1">Cell outer membrane</location>
        <topology evidence="1">Multi-pass membrane protein</topology>
    </subcellularLocation>
</comment>
<comment type="similarity">
    <text evidence="2">Belongs to the OmpP1/FadL family.</text>
</comment>
<evidence type="ECO:0000313" key="9">
    <source>
        <dbReference type="EMBL" id="PKQ70497.1"/>
    </source>
</evidence>
<keyword evidence="10" id="KW-1185">Reference proteome</keyword>
<dbReference type="Gene3D" id="2.40.160.60">
    <property type="entry name" value="Outer membrane protein transport protein (OMPP1/FadL/TodX)"/>
    <property type="match status" value="1"/>
</dbReference>
<dbReference type="GO" id="GO:0015483">
    <property type="term" value="F:long-chain fatty acid transporting porin activity"/>
    <property type="evidence" value="ECO:0007669"/>
    <property type="project" value="TreeGrafter"/>
</dbReference>
<evidence type="ECO:0000256" key="7">
    <source>
        <dbReference type="ARBA" id="ARBA00023237"/>
    </source>
</evidence>
<evidence type="ECO:0000256" key="5">
    <source>
        <dbReference type="ARBA" id="ARBA00022729"/>
    </source>
</evidence>
<dbReference type="SUPFAM" id="SSF56935">
    <property type="entry name" value="Porins"/>
    <property type="match status" value="1"/>
</dbReference>
<evidence type="ECO:0000256" key="3">
    <source>
        <dbReference type="ARBA" id="ARBA00022452"/>
    </source>
</evidence>
<keyword evidence="6" id="KW-0472">Membrane</keyword>
<evidence type="ECO:0000256" key="2">
    <source>
        <dbReference type="ARBA" id="ARBA00008163"/>
    </source>
</evidence>
<dbReference type="AlphaFoldDB" id="A0A2N3IJK6"/>
<sequence length="514" mass="57066">MKKLTAFSLIFPIFSVIYAQIEPRAVGYYNDALIFAQNTMPMGTARTQALGGTGVTMGADLYSCILNPAGLGLAKRGQVTLGLGMNNFGASTDYISKTIEDSYSFLKLNHFGWISPLTTSTENSGNSLSSGSIAVSITRSNNYQKRFEYEGINTRSTMADRFSFLADGIHARVFENEAATGEIYDLASLAYATFVINPYVNDSTSYYTEFRDINDNLVAPIRQRESYRVRGGETMINISYGSSINDKFYWGAGFGIGSIRYKLSSIYEENLTRQATVNELQSFSLTNQRSVTGGGVNFNFGFIYRPVEMFRIGGSVQSPTAYLLTEIDDNEMTATFAGSSFQPATARMVQSQLDYNFVSPWRLNTGILVQFKKFGFFTAEAEWVTYGGMNLSTDVDVQGFSLDADNRTIKNLYKTALNLRAGLEGRTGIFRGRLGVAYFQDPYKIKLDDLNRNIMSYTGGIGIFSKNSAIDLAVTYTAYRSIYTPYTLPNPDFYYSAESKNSMLAILLGLTLFF</sequence>